<accession>A0ABX2IBW4</accession>
<proteinExistence type="predicted"/>
<dbReference type="PANTHER" id="PTHR43737">
    <property type="entry name" value="BLL7424 PROTEIN"/>
    <property type="match status" value="1"/>
</dbReference>
<dbReference type="Proteomes" id="UP000778523">
    <property type="component" value="Unassembled WGS sequence"/>
</dbReference>
<reference evidence="2 3" key="1">
    <citation type="submission" date="2020-06" db="EMBL/GenBank/DDBJ databases">
        <title>Draft genome of Uliginosibacterium sp. IMCC34675.</title>
        <authorList>
            <person name="Song J."/>
        </authorList>
    </citation>
    <scope>NUCLEOTIDE SEQUENCE [LARGE SCALE GENOMIC DNA]</scope>
    <source>
        <strain evidence="2 3">IMCC34675</strain>
    </source>
</reference>
<evidence type="ECO:0000313" key="3">
    <source>
        <dbReference type="Proteomes" id="UP000778523"/>
    </source>
</evidence>
<sequence length="452" mass="47008">MNRRQILKTMLGGGALSALGGLELLLATPAQAQTSSGYRALVCIALYGGNDGANMIVPLDTAGYNSYAAVRGALAIPKASLVPIGSSYGLHPALSALAPYWAQAKLAPVFNVGPLARPTTRAQLVAKTAVLPDNLFSHSDQQNLWESGGASVLGRTGWGGRLMESLGSDPVFALGDAGRLGIGAARSTLALPGPGAAFAPDGSFSGNHAKRRAMLDTLANTARSNQLVAAFANIQKTALTRSASLGPVLKITPANTPSDPLNAAFGNLQGIYNSSIAKQLYQVAKLLRERASVGGSRHVYVVSQSGYDTHNSQLERQNTLFAQLAPALVAFQTALAQLGLENNVTSFTLSDFGRTLKPNSSGGTDHGWGNHHLVLGGAVKGGVSYGSFPDLALGGADDYGVNSWEWQGRWIPGTSVDQYVATLASWMGLSTTQVSSMLPNLAQFASSNLGFV</sequence>
<keyword evidence="1" id="KW-0732">Signal</keyword>
<protein>
    <submittedName>
        <fullName evidence="2">DUF1501 domain-containing protein</fullName>
    </submittedName>
</protein>
<gene>
    <name evidence="2" type="ORF">HJ583_002860</name>
</gene>
<name>A0ABX2IBW4_9RHOO</name>
<dbReference type="EMBL" id="JABCSC020000001">
    <property type="protein sequence ID" value="NSL53956.1"/>
    <property type="molecule type" value="Genomic_DNA"/>
</dbReference>
<evidence type="ECO:0000256" key="1">
    <source>
        <dbReference type="SAM" id="SignalP"/>
    </source>
</evidence>
<comment type="caution">
    <text evidence="2">The sequence shown here is derived from an EMBL/GenBank/DDBJ whole genome shotgun (WGS) entry which is preliminary data.</text>
</comment>
<feature type="chain" id="PRO_5046522150" evidence="1">
    <location>
        <begin position="33"/>
        <end position="452"/>
    </location>
</feature>
<dbReference type="PROSITE" id="PS51318">
    <property type="entry name" value="TAT"/>
    <property type="match status" value="1"/>
</dbReference>
<dbReference type="PANTHER" id="PTHR43737:SF1">
    <property type="entry name" value="DUF1501 DOMAIN-CONTAINING PROTEIN"/>
    <property type="match status" value="1"/>
</dbReference>
<feature type="signal peptide" evidence="1">
    <location>
        <begin position="1"/>
        <end position="32"/>
    </location>
</feature>
<dbReference type="Pfam" id="PF07394">
    <property type="entry name" value="DUF1501"/>
    <property type="match status" value="1"/>
</dbReference>
<organism evidence="2 3">
    <name type="scientific">Uliginosibacterium aquaticum</name>
    <dbReference type="NCBI Taxonomy" id="2731212"/>
    <lineage>
        <taxon>Bacteria</taxon>
        <taxon>Pseudomonadati</taxon>
        <taxon>Pseudomonadota</taxon>
        <taxon>Betaproteobacteria</taxon>
        <taxon>Rhodocyclales</taxon>
        <taxon>Zoogloeaceae</taxon>
        <taxon>Uliginosibacterium</taxon>
    </lineage>
</organism>
<dbReference type="RefSeq" id="WP_170020308.1">
    <property type="nucleotide sequence ID" value="NZ_JABCSC020000001.1"/>
</dbReference>
<dbReference type="InterPro" id="IPR010869">
    <property type="entry name" value="DUF1501"/>
</dbReference>
<dbReference type="InterPro" id="IPR006311">
    <property type="entry name" value="TAT_signal"/>
</dbReference>
<keyword evidence="3" id="KW-1185">Reference proteome</keyword>
<evidence type="ECO:0000313" key="2">
    <source>
        <dbReference type="EMBL" id="NSL53956.1"/>
    </source>
</evidence>